<evidence type="ECO:0000313" key="2">
    <source>
        <dbReference type="EMBL" id="GGJ07434.1"/>
    </source>
</evidence>
<reference evidence="2" key="2">
    <citation type="submission" date="2020-09" db="EMBL/GenBank/DDBJ databases">
        <authorList>
            <person name="Sun Q."/>
            <person name="Zhou Y."/>
        </authorList>
    </citation>
    <scope>NUCLEOTIDE SEQUENCE</scope>
    <source>
        <strain evidence="2">CGMCC 1.3617</strain>
    </source>
</reference>
<proteinExistence type="predicted"/>
<gene>
    <name evidence="2" type="ORF">GCM10011320_13010</name>
</gene>
<protein>
    <submittedName>
        <fullName evidence="2">Uncharacterized protein</fullName>
    </submittedName>
</protein>
<dbReference type="Proteomes" id="UP000661507">
    <property type="component" value="Unassembled WGS sequence"/>
</dbReference>
<keyword evidence="1" id="KW-0812">Transmembrane</keyword>
<evidence type="ECO:0000313" key="3">
    <source>
        <dbReference type="Proteomes" id="UP000661507"/>
    </source>
</evidence>
<dbReference type="AlphaFoldDB" id="A0A917KBN8"/>
<reference evidence="2" key="1">
    <citation type="journal article" date="2014" name="Int. J. Syst. Evol. Microbiol.">
        <title>Complete genome sequence of Corynebacterium casei LMG S-19264T (=DSM 44701T), isolated from a smear-ripened cheese.</title>
        <authorList>
            <consortium name="US DOE Joint Genome Institute (JGI-PGF)"/>
            <person name="Walter F."/>
            <person name="Albersmeier A."/>
            <person name="Kalinowski J."/>
            <person name="Ruckert C."/>
        </authorList>
    </citation>
    <scope>NUCLEOTIDE SEQUENCE</scope>
    <source>
        <strain evidence="2">CGMCC 1.3617</strain>
    </source>
</reference>
<keyword evidence="1" id="KW-1133">Transmembrane helix</keyword>
<name>A0A917KBN8_9PROT</name>
<comment type="caution">
    <text evidence="2">The sequence shown here is derived from an EMBL/GenBank/DDBJ whole genome shotgun (WGS) entry which is preliminary data.</text>
</comment>
<evidence type="ECO:0000256" key="1">
    <source>
        <dbReference type="SAM" id="Phobius"/>
    </source>
</evidence>
<keyword evidence="1" id="KW-0472">Membrane</keyword>
<dbReference type="EMBL" id="BMKW01000002">
    <property type="protein sequence ID" value="GGJ07434.1"/>
    <property type="molecule type" value="Genomic_DNA"/>
</dbReference>
<feature type="transmembrane region" description="Helical" evidence="1">
    <location>
        <begin position="6"/>
        <end position="25"/>
    </location>
</feature>
<organism evidence="2 3">
    <name type="scientific">Neoroseomonas lacus</name>
    <dbReference type="NCBI Taxonomy" id="287609"/>
    <lineage>
        <taxon>Bacteria</taxon>
        <taxon>Pseudomonadati</taxon>
        <taxon>Pseudomonadota</taxon>
        <taxon>Alphaproteobacteria</taxon>
        <taxon>Acetobacterales</taxon>
        <taxon>Acetobacteraceae</taxon>
        <taxon>Neoroseomonas</taxon>
    </lineage>
</organism>
<dbReference type="RefSeq" id="WP_188966078.1">
    <property type="nucleotide sequence ID" value="NZ_BMKW01000002.1"/>
</dbReference>
<sequence length="47" mass="5197">MNRNLLVIVIGLLGIGAGVLGYWFYQEQHRSGVDISIGPRGVTIQER</sequence>
<accession>A0A917KBN8</accession>
<keyword evidence="3" id="KW-1185">Reference proteome</keyword>